<keyword evidence="2" id="KW-0812">Transmembrane</keyword>
<dbReference type="AlphaFoldDB" id="A0A239KCQ4"/>
<evidence type="ECO:0000256" key="1">
    <source>
        <dbReference type="SAM" id="MobiDB-lite"/>
    </source>
</evidence>
<reference evidence="4 5" key="1">
    <citation type="submission" date="2017-06" db="EMBL/GenBank/DDBJ databases">
        <authorList>
            <person name="Kim H.J."/>
            <person name="Triplett B.A."/>
        </authorList>
    </citation>
    <scope>NUCLEOTIDE SEQUENCE [LARGE SCALE GENOMIC DNA]</scope>
    <source>
        <strain evidence="4 5">CGMCC 4.1858</strain>
    </source>
</reference>
<feature type="compositionally biased region" description="Basic and acidic residues" evidence="1">
    <location>
        <begin position="296"/>
        <end position="315"/>
    </location>
</feature>
<organism evidence="4 5">
    <name type="scientific">Actinacidiphila glaucinigra</name>
    <dbReference type="NCBI Taxonomy" id="235986"/>
    <lineage>
        <taxon>Bacteria</taxon>
        <taxon>Bacillati</taxon>
        <taxon>Actinomycetota</taxon>
        <taxon>Actinomycetes</taxon>
        <taxon>Kitasatosporales</taxon>
        <taxon>Streptomycetaceae</taxon>
        <taxon>Actinacidiphila</taxon>
    </lineage>
</organism>
<dbReference type="RefSeq" id="WP_089226384.1">
    <property type="nucleotide sequence ID" value="NZ_FZOF01000015.1"/>
</dbReference>
<keyword evidence="2" id="KW-1133">Transmembrane helix</keyword>
<feature type="compositionally biased region" description="Gly residues" evidence="1">
    <location>
        <begin position="93"/>
        <end position="105"/>
    </location>
</feature>
<evidence type="ECO:0000256" key="2">
    <source>
        <dbReference type="SAM" id="Phobius"/>
    </source>
</evidence>
<evidence type="ECO:0000313" key="4">
    <source>
        <dbReference type="EMBL" id="SNT15492.1"/>
    </source>
</evidence>
<gene>
    <name evidence="4" type="ORF">SAMN05216252_115102</name>
</gene>
<dbReference type="PANTHER" id="PTHR37507:SF2">
    <property type="entry name" value="SPORULATION PROTEIN YDCC"/>
    <property type="match status" value="1"/>
</dbReference>
<feature type="domain" description="MucB/RseB N-terminal" evidence="3">
    <location>
        <begin position="192"/>
        <end position="281"/>
    </location>
</feature>
<evidence type="ECO:0000259" key="3">
    <source>
        <dbReference type="Pfam" id="PF03888"/>
    </source>
</evidence>
<proteinExistence type="predicted"/>
<dbReference type="InterPro" id="IPR052944">
    <property type="entry name" value="Sporulation_related"/>
</dbReference>
<dbReference type="InterPro" id="IPR033434">
    <property type="entry name" value="MucB/RseB_N"/>
</dbReference>
<dbReference type="EMBL" id="FZOF01000015">
    <property type="protein sequence ID" value="SNT15492.1"/>
    <property type="molecule type" value="Genomic_DNA"/>
</dbReference>
<dbReference type="Pfam" id="PF03888">
    <property type="entry name" value="MucB_RseB"/>
    <property type="match status" value="1"/>
</dbReference>
<feature type="transmembrane region" description="Helical" evidence="2">
    <location>
        <begin position="20"/>
        <end position="43"/>
    </location>
</feature>
<dbReference type="Proteomes" id="UP000198280">
    <property type="component" value="Unassembled WGS sequence"/>
</dbReference>
<evidence type="ECO:0000313" key="5">
    <source>
        <dbReference type="Proteomes" id="UP000198280"/>
    </source>
</evidence>
<keyword evidence="2" id="KW-0472">Membrane</keyword>
<dbReference type="SUPFAM" id="SSF89392">
    <property type="entry name" value="Prokaryotic lipoproteins and lipoprotein localization factors"/>
    <property type="match status" value="1"/>
</dbReference>
<keyword evidence="5" id="KW-1185">Reference proteome</keyword>
<dbReference type="InterPro" id="IPR029046">
    <property type="entry name" value="LolA/LolB/LppX"/>
</dbReference>
<feature type="region of interest" description="Disordered" evidence="1">
    <location>
        <begin position="350"/>
        <end position="369"/>
    </location>
</feature>
<protein>
    <submittedName>
        <fullName evidence="4">MucB/RseB family protein</fullName>
    </submittedName>
</protein>
<feature type="region of interest" description="Disordered" evidence="1">
    <location>
        <begin position="288"/>
        <end position="315"/>
    </location>
</feature>
<accession>A0A239KCQ4</accession>
<dbReference type="PANTHER" id="PTHR37507">
    <property type="entry name" value="SPORULATION PROTEIN YDCC"/>
    <property type="match status" value="1"/>
</dbReference>
<sequence length="423" mass="43012">MAPIQPMDDDREPRRRAKAIRYAVPVAAAGVAAATIGLVPALASVGSPDLPKITAEELIAKVAASDTQTISGSVRISTDFGLPALLTGATGAGGPFGGGGGGGRGDSSADPKEQLTELLAGSHTLRVAADGPQRQKVSIVRNAAEYSLIHNGDEVWAYDSGSNQAYHLTGLPQEAQGKDGAKGGHEVPEGWPATPQEAAKKILDAADDSSTVTVDGTARIAGRDAYQLVVTPKATDSTVGSIRIGVDAGTGVPLKFTLAPRGGGKAIVDVAFTKVDFSRPAASTFDFTPPKGAEVTTEKAGEKAGEKADAKAEREAREEFGDLGGPDALEGLDVLGKGWDSIAELKLPPEALNESPSKGGEKAPGLGGQGLLGTFGKEVKGDFGTGTVVSTRLVNALITDSGKVYVGTVTQDALIKAADAAAR</sequence>
<name>A0A239KCQ4_9ACTN</name>
<dbReference type="OrthoDB" id="4822274at2"/>
<feature type="region of interest" description="Disordered" evidence="1">
    <location>
        <begin position="93"/>
        <end position="112"/>
    </location>
</feature>
<dbReference type="Gene3D" id="2.50.20.10">
    <property type="entry name" value="Lipoprotein localisation LolA/LolB/LppX"/>
    <property type="match status" value="1"/>
</dbReference>